<evidence type="ECO:0000313" key="1">
    <source>
        <dbReference type="EMBL" id="KAF3522190.1"/>
    </source>
</evidence>
<organism evidence="1 2">
    <name type="scientific">Brassica cretica</name>
    <name type="common">Mustard</name>
    <dbReference type="NCBI Taxonomy" id="69181"/>
    <lineage>
        <taxon>Eukaryota</taxon>
        <taxon>Viridiplantae</taxon>
        <taxon>Streptophyta</taxon>
        <taxon>Embryophyta</taxon>
        <taxon>Tracheophyta</taxon>
        <taxon>Spermatophyta</taxon>
        <taxon>Magnoliopsida</taxon>
        <taxon>eudicotyledons</taxon>
        <taxon>Gunneridae</taxon>
        <taxon>Pentapetalae</taxon>
        <taxon>rosids</taxon>
        <taxon>malvids</taxon>
        <taxon>Brassicales</taxon>
        <taxon>Brassicaceae</taxon>
        <taxon>Brassiceae</taxon>
        <taxon>Brassica</taxon>
    </lineage>
</organism>
<sequence>MYKEPQRMIFVFDVGGGGWRRSLTEEAPRRDFSFRPKNLSKLKHLVAIVQEINYRLSKVETLIERMEKKLDGRGWRRSGRLWRLPREGRRRADSGNLSSASSAVHI</sequence>
<accession>A0A8S9PQQ1</accession>
<reference evidence="1" key="1">
    <citation type="submission" date="2019-12" db="EMBL/GenBank/DDBJ databases">
        <title>Genome sequencing and annotation of Brassica cretica.</title>
        <authorList>
            <person name="Studholme D.J."/>
            <person name="Sarris P."/>
        </authorList>
    </citation>
    <scope>NUCLEOTIDE SEQUENCE</scope>
    <source>
        <strain evidence="1">PFS-109/04</strain>
        <tissue evidence="1">Leaf</tissue>
    </source>
</reference>
<dbReference type="AlphaFoldDB" id="A0A8S9PQQ1"/>
<gene>
    <name evidence="1" type="ORF">F2Q69_00050581</name>
</gene>
<comment type="caution">
    <text evidence="1">The sequence shown here is derived from an EMBL/GenBank/DDBJ whole genome shotgun (WGS) entry which is preliminary data.</text>
</comment>
<evidence type="ECO:0000313" key="2">
    <source>
        <dbReference type="Proteomes" id="UP000712600"/>
    </source>
</evidence>
<dbReference type="EMBL" id="QGKX02001347">
    <property type="protein sequence ID" value="KAF3522190.1"/>
    <property type="molecule type" value="Genomic_DNA"/>
</dbReference>
<dbReference type="Proteomes" id="UP000712600">
    <property type="component" value="Unassembled WGS sequence"/>
</dbReference>
<proteinExistence type="predicted"/>
<protein>
    <submittedName>
        <fullName evidence="1">Uncharacterized protein</fullName>
    </submittedName>
</protein>
<name>A0A8S9PQQ1_BRACR</name>